<sequence>MNIQRILSIAASAIFFCAQLETASAQPAPPGDTGVPAPQTTQPTQQPSTNTESTGAEEGGIVPFGSNPYNSMPGGPMKGAYGMPGMIPGGQMPFPQTPFIPPIPGQISQFPNPGFGPGYGMGCTPVSVRGDATYCVQGPVCSGSGYAPVGLSCPVAGDMAVDDCKPGLPSSAGGMGCRLPMHSRCVQVNFNAWGCALENDWGMPNGGWNHGPGPFPPTPFPPTPIQSQWGAPQQQFGAPQQQFGAPQQQFGAPQQQFGVSPIAQRQWGK</sequence>
<accession>F0WVE5</accession>
<dbReference type="HOGENOM" id="CLU_1035943_0_0_1"/>
<protein>
    <submittedName>
        <fullName evidence="3">Uncharacterized protein AlNc14C295G10287</fullName>
    </submittedName>
</protein>
<dbReference type="EMBL" id="FR824340">
    <property type="protein sequence ID" value="CCA25386.1"/>
    <property type="molecule type" value="Genomic_DNA"/>
</dbReference>
<feature type="compositionally biased region" description="Low complexity" evidence="1">
    <location>
        <begin position="230"/>
        <end position="257"/>
    </location>
</feature>
<feature type="signal peptide" evidence="2">
    <location>
        <begin position="1"/>
        <end position="25"/>
    </location>
</feature>
<feature type="compositionally biased region" description="Low complexity" evidence="1">
    <location>
        <begin position="36"/>
        <end position="49"/>
    </location>
</feature>
<name>F0WVE5_9STRA</name>
<reference evidence="3" key="2">
    <citation type="submission" date="2011-02" db="EMBL/GenBank/DDBJ databases">
        <authorList>
            <person name="MacLean D."/>
        </authorList>
    </citation>
    <scope>NUCLEOTIDE SEQUENCE</scope>
</reference>
<organism evidence="3">
    <name type="scientific">Albugo laibachii Nc14</name>
    <dbReference type="NCBI Taxonomy" id="890382"/>
    <lineage>
        <taxon>Eukaryota</taxon>
        <taxon>Sar</taxon>
        <taxon>Stramenopiles</taxon>
        <taxon>Oomycota</taxon>
        <taxon>Peronosporomycetes</taxon>
        <taxon>Albuginales</taxon>
        <taxon>Albuginaceae</taxon>
        <taxon>Albugo</taxon>
    </lineage>
</organism>
<reference evidence="3" key="1">
    <citation type="journal article" date="2011" name="PLoS Biol.">
        <title>Gene gain and loss during evolution of obligate parasitism in the white rust pathogen of Arabidopsis thaliana.</title>
        <authorList>
            <person name="Kemen E."/>
            <person name="Gardiner A."/>
            <person name="Schultz-Larsen T."/>
            <person name="Kemen A.C."/>
            <person name="Balmuth A.L."/>
            <person name="Robert-Seilaniantz A."/>
            <person name="Bailey K."/>
            <person name="Holub E."/>
            <person name="Studholme D.J."/>
            <person name="Maclean D."/>
            <person name="Jones J.D."/>
        </authorList>
    </citation>
    <scope>NUCLEOTIDE SEQUENCE</scope>
</reference>
<evidence type="ECO:0000256" key="1">
    <source>
        <dbReference type="SAM" id="MobiDB-lite"/>
    </source>
</evidence>
<evidence type="ECO:0000313" key="3">
    <source>
        <dbReference type="EMBL" id="CCA25386.1"/>
    </source>
</evidence>
<gene>
    <name evidence="3" type="primary">AlNc14C295G10287</name>
    <name evidence="3" type="ORF">ALNC14_115300</name>
</gene>
<keyword evidence="2" id="KW-0732">Signal</keyword>
<evidence type="ECO:0000256" key="2">
    <source>
        <dbReference type="SAM" id="SignalP"/>
    </source>
</evidence>
<feature type="region of interest" description="Disordered" evidence="1">
    <location>
        <begin position="206"/>
        <end position="269"/>
    </location>
</feature>
<feature type="region of interest" description="Disordered" evidence="1">
    <location>
        <begin position="24"/>
        <end position="60"/>
    </location>
</feature>
<proteinExistence type="predicted"/>
<feature type="chain" id="PRO_5003263611" evidence="2">
    <location>
        <begin position="26"/>
        <end position="269"/>
    </location>
</feature>
<dbReference type="AlphaFoldDB" id="F0WVE5"/>
<feature type="compositionally biased region" description="Pro residues" evidence="1">
    <location>
        <begin position="213"/>
        <end position="224"/>
    </location>
</feature>